<evidence type="ECO:0000256" key="2">
    <source>
        <dbReference type="SAM" id="MobiDB-lite"/>
    </source>
</evidence>
<feature type="compositionally biased region" description="Basic and acidic residues" evidence="2">
    <location>
        <begin position="1"/>
        <end position="15"/>
    </location>
</feature>
<reference evidence="3" key="1">
    <citation type="journal article" date="2022" name="bioRxiv">
        <title>Sequencing and chromosome-scale assembly of the giantPleurodeles waltlgenome.</title>
        <authorList>
            <person name="Brown T."/>
            <person name="Elewa A."/>
            <person name="Iarovenko S."/>
            <person name="Subramanian E."/>
            <person name="Araus A.J."/>
            <person name="Petzold A."/>
            <person name="Susuki M."/>
            <person name="Suzuki K.-i.T."/>
            <person name="Hayashi T."/>
            <person name="Toyoda A."/>
            <person name="Oliveira C."/>
            <person name="Osipova E."/>
            <person name="Leigh N.D."/>
            <person name="Simon A."/>
            <person name="Yun M.H."/>
        </authorList>
    </citation>
    <scope>NUCLEOTIDE SEQUENCE</scope>
    <source>
        <strain evidence="3">20211129_DDA</strain>
        <tissue evidence="3">Liver</tissue>
    </source>
</reference>
<evidence type="ECO:0000256" key="1">
    <source>
        <dbReference type="SAM" id="Coils"/>
    </source>
</evidence>
<evidence type="ECO:0000313" key="4">
    <source>
        <dbReference type="Proteomes" id="UP001066276"/>
    </source>
</evidence>
<protein>
    <submittedName>
        <fullName evidence="3">Uncharacterized protein</fullName>
    </submittedName>
</protein>
<evidence type="ECO:0000313" key="3">
    <source>
        <dbReference type="EMBL" id="KAJ1129071.1"/>
    </source>
</evidence>
<dbReference type="Proteomes" id="UP001066276">
    <property type="component" value="Chromosome 7"/>
</dbReference>
<feature type="coiled-coil region" evidence="1">
    <location>
        <begin position="34"/>
        <end position="61"/>
    </location>
</feature>
<feature type="region of interest" description="Disordered" evidence="2">
    <location>
        <begin position="1"/>
        <end position="29"/>
    </location>
</feature>
<name>A0AAV7PP05_PLEWA</name>
<keyword evidence="1" id="KW-0175">Coiled coil</keyword>
<sequence>MEKAARKKDTTRLADEEPSPEENALHSPTLGDVIRAITATREELETKIDTLGADLSLLRDDHADWLSESPCRTRTLEVAHAWEVLVADFRAATIGEGAST</sequence>
<comment type="caution">
    <text evidence="3">The sequence shown here is derived from an EMBL/GenBank/DDBJ whole genome shotgun (WGS) entry which is preliminary data.</text>
</comment>
<accession>A0AAV7PP05</accession>
<gene>
    <name evidence="3" type="ORF">NDU88_007442</name>
</gene>
<keyword evidence="4" id="KW-1185">Reference proteome</keyword>
<dbReference type="EMBL" id="JANPWB010000011">
    <property type="protein sequence ID" value="KAJ1129071.1"/>
    <property type="molecule type" value="Genomic_DNA"/>
</dbReference>
<dbReference type="AlphaFoldDB" id="A0AAV7PP05"/>
<organism evidence="3 4">
    <name type="scientific">Pleurodeles waltl</name>
    <name type="common">Iberian ribbed newt</name>
    <dbReference type="NCBI Taxonomy" id="8319"/>
    <lineage>
        <taxon>Eukaryota</taxon>
        <taxon>Metazoa</taxon>
        <taxon>Chordata</taxon>
        <taxon>Craniata</taxon>
        <taxon>Vertebrata</taxon>
        <taxon>Euteleostomi</taxon>
        <taxon>Amphibia</taxon>
        <taxon>Batrachia</taxon>
        <taxon>Caudata</taxon>
        <taxon>Salamandroidea</taxon>
        <taxon>Salamandridae</taxon>
        <taxon>Pleurodelinae</taxon>
        <taxon>Pleurodeles</taxon>
    </lineage>
</organism>
<proteinExistence type="predicted"/>